<evidence type="ECO:0000313" key="1">
    <source>
        <dbReference type="EMBL" id="CCA24994.1"/>
    </source>
</evidence>
<proteinExistence type="predicted"/>
<reference evidence="1" key="1">
    <citation type="journal article" date="2011" name="PLoS Biol.">
        <title>Gene gain and loss during evolution of obligate parasitism in the white rust pathogen of Arabidopsis thaliana.</title>
        <authorList>
            <person name="Kemen E."/>
            <person name="Gardiner A."/>
            <person name="Schultz-Larsen T."/>
            <person name="Kemen A.C."/>
            <person name="Balmuth A.L."/>
            <person name="Robert-Seilaniantz A."/>
            <person name="Bailey K."/>
            <person name="Holub E."/>
            <person name="Studholme D.J."/>
            <person name="Maclean D."/>
            <person name="Jones J.D."/>
        </authorList>
    </citation>
    <scope>NUCLEOTIDE SEQUENCE</scope>
</reference>
<gene>
    <name evidence="1" type="primary">AlNc14C269G9937</name>
    <name evidence="1" type="ORF">ALNC14_111380</name>
</gene>
<organism evidence="1">
    <name type="scientific">Albugo laibachii Nc14</name>
    <dbReference type="NCBI Taxonomy" id="890382"/>
    <lineage>
        <taxon>Eukaryota</taxon>
        <taxon>Sar</taxon>
        <taxon>Stramenopiles</taxon>
        <taxon>Oomycota</taxon>
        <taxon>Peronosporomycetes</taxon>
        <taxon>Albuginales</taxon>
        <taxon>Albuginaceae</taxon>
        <taxon>Albugo</taxon>
    </lineage>
</organism>
<protein>
    <submittedName>
        <fullName evidence="1">AlNc14C269G9937 protein</fullName>
    </submittedName>
</protein>
<accession>F0WUB6</accession>
<dbReference type="AlphaFoldDB" id="F0WUB6"/>
<dbReference type="HOGENOM" id="CLU_121680_0_0_1"/>
<name>F0WUB6_9STRA</name>
<sequence>MFIFLKRFLNAINSAYRACAERVHALIKSWLGPEENDHIEAVASSKAAAVKINVKKETFHRELRKKMDMVSTHHQAGQQDGIVLNEPAMKALKNDIKFIQSDSIQTTLSEAWMQADSETVKAVVVESMGVLTINAQLMERVK</sequence>
<dbReference type="EMBL" id="FR824314">
    <property type="protein sequence ID" value="CCA24994.1"/>
    <property type="molecule type" value="Genomic_DNA"/>
</dbReference>
<reference evidence="1" key="2">
    <citation type="submission" date="2011-02" db="EMBL/GenBank/DDBJ databases">
        <authorList>
            <person name="MacLean D."/>
        </authorList>
    </citation>
    <scope>NUCLEOTIDE SEQUENCE</scope>
</reference>